<feature type="region of interest" description="Disordered" evidence="1">
    <location>
        <begin position="39"/>
        <end position="79"/>
    </location>
</feature>
<proteinExistence type="predicted"/>
<gene>
    <name evidence="2" type="ORF">DKT68_18585</name>
</gene>
<organism evidence="2 3">
    <name type="scientific">Micromonospora acroterricola</name>
    <dbReference type="NCBI Taxonomy" id="2202421"/>
    <lineage>
        <taxon>Bacteria</taxon>
        <taxon>Bacillati</taxon>
        <taxon>Actinomycetota</taxon>
        <taxon>Actinomycetes</taxon>
        <taxon>Micromonosporales</taxon>
        <taxon>Micromonosporaceae</taxon>
        <taxon>Micromonospora</taxon>
    </lineage>
</organism>
<evidence type="ECO:0000313" key="2">
    <source>
        <dbReference type="EMBL" id="PWR07580.1"/>
    </source>
</evidence>
<dbReference type="EMBL" id="QGKR01000219">
    <property type="protein sequence ID" value="PWR07580.1"/>
    <property type="molecule type" value="Genomic_DNA"/>
</dbReference>
<evidence type="ECO:0000256" key="1">
    <source>
        <dbReference type="SAM" id="MobiDB-lite"/>
    </source>
</evidence>
<dbReference type="AlphaFoldDB" id="A0A317D085"/>
<accession>A0A317D085</accession>
<comment type="caution">
    <text evidence="2">The sequence shown here is derived from an EMBL/GenBank/DDBJ whole genome shotgun (WGS) entry which is preliminary data.</text>
</comment>
<feature type="non-terminal residue" evidence="2">
    <location>
        <position position="1"/>
    </location>
</feature>
<sequence>AGLVPSDGAAGAPVSAPVAKKAVAKKAVAKKAVAKKAVAKKAIVKKPPATISRTADDAPTPSDMPAKKAARKQQPDNPR</sequence>
<protein>
    <submittedName>
        <fullName evidence="2">Uncharacterized protein</fullName>
    </submittedName>
</protein>
<evidence type="ECO:0000313" key="3">
    <source>
        <dbReference type="Proteomes" id="UP000245410"/>
    </source>
</evidence>
<reference evidence="2 3" key="1">
    <citation type="submission" date="2018-05" db="EMBL/GenBank/DDBJ databases">
        <title>Micromonospora atacamensis sp. nov., a novel actinobacteria isolated from high altitude Atacama Desert soil.</title>
        <authorList>
            <person name="Carro L."/>
            <person name="Golinska P."/>
            <person name="Klenk H.-P."/>
            <person name="Goodfellow M."/>
        </authorList>
    </citation>
    <scope>NUCLEOTIDE SEQUENCE [LARGE SCALE GENOMIC DNA]</scope>
    <source>
        <strain evidence="2 3">5R2A7</strain>
    </source>
</reference>
<dbReference type="Proteomes" id="UP000245410">
    <property type="component" value="Unassembled WGS sequence"/>
</dbReference>
<keyword evidence="3" id="KW-1185">Reference proteome</keyword>
<name>A0A317D085_9ACTN</name>